<reference evidence="2 3" key="1">
    <citation type="submission" date="2016-04" db="EMBL/GenBank/DDBJ databases">
        <title>A degradative enzymes factory behind the ericoid mycorrhizal symbiosis.</title>
        <authorList>
            <consortium name="DOE Joint Genome Institute"/>
            <person name="Martino E."/>
            <person name="Morin E."/>
            <person name="Grelet G."/>
            <person name="Kuo A."/>
            <person name="Kohler A."/>
            <person name="Daghino S."/>
            <person name="Barry K."/>
            <person name="Choi C."/>
            <person name="Cichocki N."/>
            <person name="Clum A."/>
            <person name="Copeland A."/>
            <person name="Hainaut M."/>
            <person name="Haridas S."/>
            <person name="Labutti K."/>
            <person name="Lindquist E."/>
            <person name="Lipzen A."/>
            <person name="Khouja H.-R."/>
            <person name="Murat C."/>
            <person name="Ohm R."/>
            <person name="Olson A."/>
            <person name="Spatafora J."/>
            <person name="Veneault-Fourrey C."/>
            <person name="Henrissat B."/>
            <person name="Grigoriev I."/>
            <person name="Martin F."/>
            <person name="Perotto S."/>
        </authorList>
    </citation>
    <scope>NUCLEOTIDE SEQUENCE [LARGE SCALE GENOMIC DNA]</scope>
    <source>
        <strain evidence="2 3">F</strain>
    </source>
</reference>
<feature type="compositionally biased region" description="Basic and acidic residues" evidence="1">
    <location>
        <begin position="32"/>
        <end position="41"/>
    </location>
</feature>
<dbReference type="Proteomes" id="UP000235786">
    <property type="component" value="Unassembled WGS sequence"/>
</dbReference>
<feature type="region of interest" description="Disordered" evidence="1">
    <location>
        <begin position="1"/>
        <end position="41"/>
    </location>
</feature>
<proteinExistence type="predicted"/>
<protein>
    <submittedName>
        <fullName evidence="2">Uncharacterized protein</fullName>
    </submittedName>
</protein>
<dbReference type="AlphaFoldDB" id="A0A2J6SBU6"/>
<evidence type="ECO:0000256" key="1">
    <source>
        <dbReference type="SAM" id="MobiDB-lite"/>
    </source>
</evidence>
<keyword evidence="3" id="KW-1185">Reference proteome</keyword>
<accession>A0A2J6SBU6</accession>
<dbReference type="EMBL" id="KZ613937">
    <property type="protein sequence ID" value="PMD48248.1"/>
    <property type="molecule type" value="Genomic_DNA"/>
</dbReference>
<dbReference type="OrthoDB" id="3497012at2759"/>
<organism evidence="2 3">
    <name type="scientific">Hyaloscypha variabilis (strain UAMH 11265 / GT02V1 / F)</name>
    <name type="common">Meliniomyces variabilis</name>
    <dbReference type="NCBI Taxonomy" id="1149755"/>
    <lineage>
        <taxon>Eukaryota</taxon>
        <taxon>Fungi</taxon>
        <taxon>Dikarya</taxon>
        <taxon>Ascomycota</taxon>
        <taxon>Pezizomycotina</taxon>
        <taxon>Leotiomycetes</taxon>
        <taxon>Helotiales</taxon>
        <taxon>Hyaloscyphaceae</taxon>
        <taxon>Hyaloscypha</taxon>
        <taxon>Hyaloscypha variabilis</taxon>
    </lineage>
</organism>
<sequence>MAMHHHKKDSGISLGEGWDKQSVQPESQYHQFSDHHSRRYDNVHGVPTTVDAHQLRTLGCGLHISQLLESERGKLFDGWSEKRPIPPDGRSPNFLSRYPIPHNYNILTHLNPQTEPQSGKEQNAIWHARYGIYGKRKGLKMFFEDYDCLHNSGGSPIDEESLYRKFPSEFAAEEGRQLRKHAAELRQRLRAMYRHQESGRSSPCDRLLPTALVFDPLEAKEDKPERWFRTIDEAWEHKAPPKDSGTVVVKS</sequence>
<feature type="compositionally biased region" description="Polar residues" evidence="1">
    <location>
        <begin position="21"/>
        <end position="31"/>
    </location>
</feature>
<evidence type="ECO:0000313" key="3">
    <source>
        <dbReference type="Proteomes" id="UP000235786"/>
    </source>
</evidence>
<gene>
    <name evidence="2" type="ORF">L207DRAFT_574925</name>
</gene>
<name>A0A2J6SBU6_HYAVF</name>
<evidence type="ECO:0000313" key="2">
    <source>
        <dbReference type="EMBL" id="PMD48248.1"/>
    </source>
</evidence>